<accession>A0AAQ3X958</accession>
<evidence type="ECO:0000256" key="1">
    <source>
        <dbReference type="ARBA" id="ARBA00004870"/>
    </source>
</evidence>
<dbReference type="InterPro" id="IPR003758">
    <property type="entry name" value="LpxK"/>
</dbReference>
<dbReference type="GO" id="GO:0009029">
    <property type="term" value="F:lipid-A 4'-kinase activity"/>
    <property type="evidence" value="ECO:0007669"/>
    <property type="project" value="UniProtKB-EC"/>
</dbReference>
<dbReference type="EMBL" id="CP144752">
    <property type="protein sequence ID" value="WVZ91101.1"/>
    <property type="molecule type" value="Genomic_DNA"/>
</dbReference>
<dbReference type="PANTHER" id="PTHR42724:SF1">
    <property type="entry name" value="TETRAACYLDISACCHARIDE 4'-KINASE, MITOCHONDRIAL-RELATED"/>
    <property type="match status" value="1"/>
</dbReference>
<evidence type="ECO:0000256" key="7">
    <source>
        <dbReference type="ARBA" id="ARBA00022777"/>
    </source>
</evidence>
<keyword evidence="4" id="KW-0441">Lipid A biosynthesis</keyword>
<evidence type="ECO:0000256" key="8">
    <source>
        <dbReference type="ARBA" id="ARBA00022840"/>
    </source>
</evidence>
<reference evidence="10 11" key="1">
    <citation type="submission" date="2024-02" db="EMBL/GenBank/DDBJ databases">
        <title>High-quality chromosome-scale genome assembly of Pensacola bahiagrass (Paspalum notatum Flugge var. saurae).</title>
        <authorList>
            <person name="Vega J.M."/>
            <person name="Podio M."/>
            <person name="Orjuela J."/>
            <person name="Siena L.A."/>
            <person name="Pessino S.C."/>
            <person name="Combes M.C."/>
            <person name="Mariac C."/>
            <person name="Albertini E."/>
            <person name="Pupilli F."/>
            <person name="Ortiz J.P.A."/>
            <person name="Leblanc O."/>
        </authorList>
    </citation>
    <scope>NUCLEOTIDE SEQUENCE [LARGE SCALE GENOMIC DNA]</scope>
    <source>
        <strain evidence="10">R1</strain>
        <tissue evidence="10">Leaf</tissue>
    </source>
</reference>
<protein>
    <recommendedName>
        <fullName evidence="2">tetraacyldisaccharide 4'-kinase</fullName>
        <ecNumber evidence="2">2.7.1.130</ecNumber>
    </recommendedName>
</protein>
<organism evidence="10 11">
    <name type="scientific">Paspalum notatum var. saurae</name>
    <dbReference type="NCBI Taxonomy" id="547442"/>
    <lineage>
        <taxon>Eukaryota</taxon>
        <taxon>Viridiplantae</taxon>
        <taxon>Streptophyta</taxon>
        <taxon>Embryophyta</taxon>
        <taxon>Tracheophyta</taxon>
        <taxon>Spermatophyta</taxon>
        <taxon>Magnoliopsida</taxon>
        <taxon>Liliopsida</taxon>
        <taxon>Poales</taxon>
        <taxon>Poaceae</taxon>
        <taxon>PACMAD clade</taxon>
        <taxon>Panicoideae</taxon>
        <taxon>Andropogonodae</taxon>
        <taxon>Paspaleae</taxon>
        <taxon>Paspalinae</taxon>
        <taxon>Paspalum</taxon>
    </lineage>
</organism>
<evidence type="ECO:0000256" key="5">
    <source>
        <dbReference type="ARBA" id="ARBA00022679"/>
    </source>
</evidence>
<evidence type="ECO:0000313" key="11">
    <source>
        <dbReference type="Proteomes" id="UP001341281"/>
    </source>
</evidence>
<keyword evidence="5" id="KW-0808">Transferase</keyword>
<dbReference type="GO" id="GO:0016020">
    <property type="term" value="C:membrane"/>
    <property type="evidence" value="ECO:0007669"/>
    <property type="project" value="GOC"/>
</dbReference>
<dbReference type="NCBIfam" id="TIGR00682">
    <property type="entry name" value="lpxK"/>
    <property type="match status" value="1"/>
</dbReference>
<dbReference type="PANTHER" id="PTHR42724">
    <property type="entry name" value="TETRAACYLDISACCHARIDE 4'-KINASE"/>
    <property type="match status" value="1"/>
</dbReference>
<keyword evidence="6" id="KW-0547">Nucleotide-binding</keyword>
<dbReference type="GO" id="GO:0005524">
    <property type="term" value="F:ATP binding"/>
    <property type="evidence" value="ECO:0007669"/>
    <property type="project" value="UniProtKB-KW"/>
</dbReference>
<name>A0AAQ3X958_PASNO</name>
<evidence type="ECO:0000256" key="2">
    <source>
        <dbReference type="ARBA" id="ARBA00012071"/>
    </source>
</evidence>
<keyword evidence="3" id="KW-0444">Lipid biosynthesis</keyword>
<keyword evidence="7" id="KW-0418">Kinase</keyword>
<keyword evidence="9" id="KW-0443">Lipid metabolism</keyword>
<evidence type="ECO:0000256" key="6">
    <source>
        <dbReference type="ARBA" id="ARBA00022741"/>
    </source>
</evidence>
<evidence type="ECO:0000256" key="3">
    <source>
        <dbReference type="ARBA" id="ARBA00022516"/>
    </source>
</evidence>
<gene>
    <name evidence="10" type="ORF">U9M48_037315</name>
</gene>
<dbReference type="Proteomes" id="UP001341281">
    <property type="component" value="Chromosome 08"/>
</dbReference>
<dbReference type="AlphaFoldDB" id="A0AAQ3X958"/>
<keyword evidence="8" id="KW-0067">ATP-binding</keyword>
<dbReference type="EC" id="2.7.1.130" evidence="2"/>
<keyword evidence="11" id="KW-1185">Reference proteome</keyword>
<evidence type="ECO:0000313" key="10">
    <source>
        <dbReference type="EMBL" id="WVZ91101.1"/>
    </source>
</evidence>
<dbReference type="GO" id="GO:0009245">
    <property type="term" value="P:lipid A biosynthetic process"/>
    <property type="evidence" value="ECO:0007669"/>
    <property type="project" value="UniProtKB-KW"/>
</dbReference>
<evidence type="ECO:0000256" key="4">
    <source>
        <dbReference type="ARBA" id="ARBA00022556"/>
    </source>
</evidence>
<dbReference type="HAMAP" id="MF_00409">
    <property type="entry name" value="LpxK"/>
    <property type="match status" value="1"/>
</dbReference>
<dbReference type="Pfam" id="PF02606">
    <property type="entry name" value="LpxK"/>
    <property type="match status" value="2"/>
</dbReference>
<comment type="pathway">
    <text evidence="1">Glycolipid biosynthesis; lipid IV(A) biosynthesis; lipid IV(A) from (3R)-3-hydroxytetradecanoyl-[acyl-carrier-protein] and UDP-N-acetyl-alpha-D-glucosamine: step 6/6.</text>
</comment>
<proteinExistence type="inferred from homology"/>
<sequence>MEETARQLIARLAATPDSAVRDLPFLHRALTLPLLSAASAAVRLSLLLSRLRPRRALPVPVVSVGNLTWGGNGKTPMVDFLARRFHRLGVSPLVLTRGYAGGDEPKMLRRRLSDTSAKIGIGANRAAVASSMLQKYGCIDHFQSFCAEKAFSLTCKLESGSRIGVAILDDGMQHWSLLRDVEIVMVNGLSPWGNTHFIPRGPMREPLSALGRADIVVVHNADLASEGQLKTIRSTIEDNTTTCSVFYSRLAPSHIFEVKQPLRRLPLNMLNDKAMLCVSAIGCPNAFIHTVREIGALKIERMDFSDHHFFNAHDLEIIQETVRNLMDQHSKDTIVLVTEKDYDRDPEALRTLDAKVWVLSSSLQIMPHEDHGEYEFMKKVKEIITVTGRANSHAVDGSQVADSVVRYHSS</sequence>
<evidence type="ECO:0000256" key="9">
    <source>
        <dbReference type="ARBA" id="ARBA00023098"/>
    </source>
</evidence>